<sequence length="173" mass="19026">MFEGCGPASVADLSYFTSSPRLWLRDRSVRVVGAAASGCADDVALEMLAPYLAHANRFIRRQAISALGRASLGQGSAKVLEEIRRAKDDGAISLEDSLACTALAFSGCPTEETYAPFAEPGPIPPDPRPWWEWTSPISDEPLHSWDLSYWSSVLLRGASDEWYGRFWAEFVEP</sequence>
<dbReference type="AlphaFoldDB" id="X0TJM3"/>
<comment type="caution">
    <text evidence="1">The sequence shown here is derived from an EMBL/GenBank/DDBJ whole genome shotgun (WGS) entry which is preliminary data.</text>
</comment>
<dbReference type="InterPro" id="IPR011989">
    <property type="entry name" value="ARM-like"/>
</dbReference>
<reference evidence="1" key="1">
    <citation type="journal article" date="2014" name="Front. Microbiol.">
        <title>High frequency of phylogenetically diverse reductive dehalogenase-homologous genes in deep subseafloor sedimentary metagenomes.</title>
        <authorList>
            <person name="Kawai M."/>
            <person name="Futagami T."/>
            <person name="Toyoda A."/>
            <person name="Takaki Y."/>
            <person name="Nishi S."/>
            <person name="Hori S."/>
            <person name="Arai W."/>
            <person name="Tsubouchi T."/>
            <person name="Morono Y."/>
            <person name="Uchiyama I."/>
            <person name="Ito T."/>
            <person name="Fujiyama A."/>
            <person name="Inagaki F."/>
            <person name="Takami H."/>
        </authorList>
    </citation>
    <scope>NUCLEOTIDE SEQUENCE</scope>
    <source>
        <strain evidence="1">Expedition CK06-06</strain>
    </source>
</reference>
<dbReference type="Gene3D" id="1.25.10.10">
    <property type="entry name" value="Leucine-rich Repeat Variant"/>
    <property type="match status" value="1"/>
</dbReference>
<name>X0TJM3_9ZZZZ</name>
<evidence type="ECO:0000313" key="1">
    <source>
        <dbReference type="EMBL" id="GAF93748.1"/>
    </source>
</evidence>
<proteinExistence type="predicted"/>
<dbReference type="EMBL" id="BARS01013134">
    <property type="protein sequence ID" value="GAF93748.1"/>
    <property type="molecule type" value="Genomic_DNA"/>
</dbReference>
<organism evidence="1">
    <name type="scientific">marine sediment metagenome</name>
    <dbReference type="NCBI Taxonomy" id="412755"/>
    <lineage>
        <taxon>unclassified sequences</taxon>
        <taxon>metagenomes</taxon>
        <taxon>ecological metagenomes</taxon>
    </lineage>
</organism>
<feature type="non-terminal residue" evidence="1">
    <location>
        <position position="173"/>
    </location>
</feature>
<accession>X0TJM3</accession>
<evidence type="ECO:0008006" key="2">
    <source>
        <dbReference type="Google" id="ProtNLM"/>
    </source>
</evidence>
<protein>
    <recommendedName>
        <fullName evidence="2">HEAT repeat domain-containing protein</fullName>
    </recommendedName>
</protein>
<gene>
    <name evidence="1" type="ORF">S01H1_22997</name>
</gene>